<comment type="caution">
    <text evidence="1">The sequence shown here is derived from an EMBL/GenBank/DDBJ whole genome shotgun (WGS) entry which is preliminary data.</text>
</comment>
<name>A0A225UNI9_9STRA</name>
<sequence>MPGTLRNTEYSEMMNIVIGMTTRWVAEAIETQYKVASNLDISAGYSFKDMGDHVISNENHEHQLQKDTLQCNCEFSQTMKLPCHHAMVYKRSTGSAFIVTLSSIEPRYVQIYRGIVQASSRYLAYLFACGRSADGLAKLYAAPTK</sequence>
<dbReference type="OrthoDB" id="90730at2759"/>
<evidence type="ECO:0000313" key="2">
    <source>
        <dbReference type="Proteomes" id="UP000198211"/>
    </source>
</evidence>
<organism evidence="1 2">
    <name type="scientific">Phytophthora megakarya</name>
    <dbReference type="NCBI Taxonomy" id="4795"/>
    <lineage>
        <taxon>Eukaryota</taxon>
        <taxon>Sar</taxon>
        <taxon>Stramenopiles</taxon>
        <taxon>Oomycota</taxon>
        <taxon>Peronosporomycetes</taxon>
        <taxon>Peronosporales</taxon>
        <taxon>Peronosporaceae</taxon>
        <taxon>Phytophthora</taxon>
    </lineage>
</organism>
<keyword evidence="2" id="KW-1185">Reference proteome</keyword>
<protein>
    <submittedName>
        <fullName evidence="1">Secreted protein</fullName>
    </submittedName>
</protein>
<accession>A0A225UNI9</accession>
<dbReference type="EMBL" id="NBNE01013806">
    <property type="protein sequence ID" value="OWY94807.1"/>
    <property type="molecule type" value="Genomic_DNA"/>
</dbReference>
<proteinExistence type="predicted"/>
<evidence type="ECO:0000313" key="1">
    <source>
        <dbReference type="EMBL" id="OWY94807.1"/>
    </source>
</evidence>
<dbReference type="Proteomes" id="UP000198211">
    <property type="component" value="Unassembled WGS sequence"/>
</dbReference>
<dbReference type="STRING" id="4795.A0A225UNI9"/>
<reference evidence="2" key="1">
    <citation type="submission" date="2017-03" db="EMBL/GenBank/DDBJ databases">
        <title>Phytopthora megakarya and P. palmivora, two closely related causual agents of cacao black pod achieved similar genome size and gene model numbers by different mechanisms.</title>
        <authorList>
            <person name="Ali S."/>
            <person name="Shao J."/>
            <person name="Larry D.J."/>
            <person name="Kronmiller B."/>
            <person name="Shen D."/>
            <person name="Strem M.D."/>
            <person name="Melnick R.L."/>
            <person name="Guiltinan M.J."/>
            <person name="Tyler B.M."/>
            <person name="Meinhardt L.W."/>
            <person name="Bailey B.A."/>
        </authorList>
    </citation>
    <scope>NUCLEOTIDE SEQUENCE [LARGE SCALE GENOMIC DNA]</scope>
    <source>
        <strain evidence="2">zdho120</strain>
    </source>
</reference>
<dbReference type="AlphaFoldDB" id="A0A225UNI9"/>
<gene>
    <name evidence="1" type="ORF">PHMEG_00035358</name>
</gene>